<dbReference type="EMBL" id="ANJA01002531">
    <property type="protein sequence ID" value="ETO69555.1"/>
    <property type="molecule type" value="Genomic_DNA"/>
</dbReference>
<dbReference type="Proteomes" id="UP000028582">
    <property type="component" value="Unassembled WGS sequence"/>
</dbReference>
<gene>
    <name evidence="2" type="ORF">F444_13870</name>
</gene>
<evidence type="ECO:0000313" key="3">
    <source>
        <dbReference type="Proteomes" id="UP000028582"/>
    </source>
</evidence>
<keyword evidence="1" id="KW-0732">Signal</keyword>
<feature type="chain" id="PRO_5001753282" description="RxLR effector protein" evidence="1">
    <location>
        <begin position="23"/>
        <end position="110"/>
    </location>
</feature>
<sequence length="110" mass="12252">MRVIYFMLLALASCSTIAVAEASGENKSLSMGPYPVNEDHRFLKGSNKLRGTDEERAITVLRFDKLASLLKFASSPLTKLLSKRRHAFGLDAAELYTALVKLRYKNTRAS</sequence>
<organism evidence="2 3">
    <name type="scientific">Phytophthora nicotianae P1976</name>
    <dbReference type="NCBI Taxonomy" id="1317066"/>
    <lineage>
        <taxon>Eukaryota</taxon>
        <taxon>Sar</taxon>
        <taxon>Stramenopiles</taxon>
        <taxon>Oomycota</taxon>
        <taxon>Peronosporomycetes</taxon>
        <taxon>Peronosporales</taxon>
        <taxon>Peronosporaceae</taxon>
        <taxon>Phytophthora</taxon>
    </lineage>
</organism>
<evidence type="ECO:0000313" key="2">
    <source>
        <dbReference type="EMBL" id="ETO69555.1"/>
    </source>
</evidence>
<feature type="signal peptide" evidence="1">
    <location>
        <begin position="1"/>
        <end position="22"/>
    </location>
</feature>
<evidence type="ECO:0008006" key="4">
    <source>
        <dbReference type="Google" id="ProtNLM"/>
    </source>
</evidence>
<accession>A0A080ZSE4</accession>
<proteinExistence type="predicted"/>
<comment type="caution">
    <text evidence="2">The sequence shown here is derived from an EMBL/GenBank/DDBJ whole genome shotgun (WGS) entry which is preliminary data.</text>
</comment>
<dbReference type="AlphaFoldDB" id="A0A080ZSE4"/>
<evidence type="ECO:0000256" key="1">
    <source>
        <dbReference type="SAM" id="SignalP"/>
    </source>
</evidence>
<name>A0A080ZSE4_PHYNI</name>
<protein>
    <recommendedName>
        <fullName evidence="4">RxLR effector protein</fullName>
    </recommendedName>
</protein>
<reference evidence="2 3" key="1">
    <citation type="submission" date="2013-11" db="EMBL/GenBank/DDBJ databases">
        <title>The Genome Sequence of Phytophthora parasitica P1976.</title>
        <authorList>
            <consortium name="The Broad Institute Genomics Platform"/>
            <person name="Russ C."/>
            <person name="Tyler B."/>
            <person name="Panabieres F."/>
            <person name="Shan W."/>
            <person name="Tripathy S."/>
            <person name="Grunwald N."/>
            <person name="Machado M."/>
            <person name="Johnson C.S."/>
            <person name="Walker B."/>
            <person name="Young S."/>
            <person name="Zeng Q."/>
            <person name="Gargeya S."/>
            <person name="Fitzgerald M."/>
            <person name="Haas B."/>
            <person name="Abouelleil A."/>
            <person name="Allen A.W."/>
            <person name="Alvarado L."/>
            <person name="Arachchi H.M."/>
            <person name="Berlin A.M."/>
            <person name="Chapman S.B."/>
            <person name="Gainer-Dewar J."/>
            <person name="Goldberg J."/>
            <person name="Griggs A."/>
            <person name="Gujja S."/>
            <person name="Hansen M."/>
            <person name="Howarth C."/>
            <person name="Imamovic A."/>
            <person name="Ireland A."/>
            <person name="Larimer J."/>
            <person name="McCowan C."/>
            <person name="Murphy C."/>
            <person name="Pearson M."/>
            <person name="Poon T.W."/>
            <person name="Priest M."/>
            <person name="Roberts A."/>
            <person name="Saif S."/>
            <person name="Shea T."/>
            <person name="Sisk P."/>
            <person name="Sykes S."/>
            <person name="Wortman J."/>
            <person name="Nusbaum C."/>
            <person name="Birren B."/>
        </authorList>
    </citation>
    <scope>NUCLEOTIDE SEQUENCE [LARGE SCALE GENOMIC DNA]</scope>
    <source>
        <strain evidence="2 3">P1976</strain>
    </source>
</reference>